<dbReference type="AlphaFoldDB" id="G6XHQ6"/>
<sequence length="205" mass="22039">MNYQGDRTTGFASPAGDNIEGTIDLMSAVLDLRQPSRYPVRVEGDALLGRSIRHGDILVVDSAVAPRAGVVVIASVGDELRVCELTQRAGEWWLRSSSPGASPVQVDDETDVAIWAVATGLLAPCHISPCQAAQFGDAKAKKVQDLQCRMTTRTPNDRADFTEASFRLRVASAPSRLSYHSCRSSSVTSRNGLALHARKDSTSAR</sequence>
<evidence type="ECO:0000313" key="2">
    <source>
        <dbReference type="EMBL" id="EHH69714.1"/>
    </source>
</evidence>
<dbReference type="Pfam" id="PF00717">
    <property type="entry name" value="Peptidase_S24"/>
    <property type="match status" value="1"/>
</dbReference>
<dbReference type="eggNOG" id="COG1974">
    <property type="taxonomic scope" value="Bacteria"/>
</dbReference>
<dbReference type="CDD" id="cd06529">
    <property type="entry name" value="S24_LexA-like"/>
    <property type="match status" value="1"/>
</dbReference>
<dbReference type="STRING" id="1088869.GMO_10220"/>
<comment type="caution">
    <text evidence="2">The sequence shown here is derived from an EMBL/GenBank/DDBJ whole genome shotgun (WGS) entry which is preliminary data.</text>
</comment>
<name>G6XHQ6_9PROT</name>
<dbReference type="SUPFAM" id="SSF51306">
    <property type="entry name" value="LexA/Signal peptidase"/>
    <property type="match status" value="1"/>
</dbReference>
<feature type="domain" description="Peptidase S24/S26A/S26B/S26C" evidence="1">
    <location>
        <begin position="8"/>
        <end position="118"/>
    </location>
</feature>
<protein>
    <submittedName>
        <fullName evidence="2">SOS (Error prone) mutagenesis protein UmuD</fullName>
    </submittedName>
</protein>
<dbReference type="Gene3D" id="2.10.109.10">
    <property type="entry name" value="Umud Fragment, subunit A"/>
    <property type="match status" value="1"/>
</dbReference>
<gene>
    <name evidence="2" type="ORF">GMO_10220</name>
</gene>
<dbReference type="EMBL" id="AGQV01000001">
    <property type="protein sequence ID" value="EHH69714.1"/>
    <property type="molecule type" value="Genomic_DNA"/>
</dbReference>
<evidence type="ECO:0000313" key="3">
    <source>
        <dbReference type="Proteomes" id="UP000004949"/>
    </source>
</evidence>
<proteinExistence type="predicted"/>
<dbReference type="RefSeq" id="WP_008851171.1">
    <property type="nucleotide sequence ID" value="NZ_AGQV01000001.1"/>
</dbReference>
<reference evidence="2 3" key="1">
    <citation type="submission" date="2011-10" db="EMBL/GenBank/DDBJ databases">
        <title>Genome sequence of Gluconobacter morbifer G707, isolated from Drosophila gut.</title>
        <authorList>
            <person name="Lee W.-J."/>
            <person name="Kim E.-K."/>
        </authorList>
    </citation>
    <scope>NUCLEOTIDE SEQUENCE [LARGE SCALE GENOMIC DNA]</scope>
    <source>
        <strain evidence="2 3">G707</strain>
    </source>
</reference>
<dbReference type="InterPro" id="IPR015927">
    <property type="entry name" value="Peptidase_S24_S26A/B/C"/>
</dbReference>
<keyword evidence="3" id="KW-1185">Reference proteome</keyword>
<evidence type="ECO:0000259" key="1">
    <source>
        <dbReference type="Pfam" id="PF00717"/>
    </source>
</evidence>
<dbReference type="PATRIC" id="fig|1088869.3.peg.1025"/>
<dbReference type="InterPro" id="IPR039418">
    <property type="entry name" value="LexA-like"/>
</dbReference>
<dbReference type="InterPro" id="IPR036286">
    <property type="entry name" value="LexA/Signal_pep-like_sf"/>
</dbReference>
<accession>G6XHQ6</accession>
<organism evidence="2 3">
    <name type="scientific">Gluconobacter morbifer G707</name>
    <dbReference type="NCBI Taxonomy" id="1088869"/>
    <lineage>
        <taxon>Bacteria</taxon>
        <taxon>Pseudomonadati</taxon>
        <taxon>Pseudomonadota</taxon>
        <taxon>Alphaproteobacteria</taxon>
        <taxon>Acetobacterales</taxon>
        <taxon>Acetobacteraceae</taxon>
        <taxon>Gluconobacter</taxon>
    </lineage>
</organism>
<dbReference type="Proteomes" id="UP000004949">
    <property type="component" value="Unassembled WGS sequence"/>
</dbReference>